<keyword evidence="4" id="KW-0472">Membrane</keyword>
<protein>
    <submittedName>
        <fullName evidence="6">Methyl-accepting chemotaxis protein MCP</fullName>
    </submittedName>
</protein>
<organism evidence="6">
    <name type="scientific">Sphingomonas sp. A1</name>
    <dbReference type="NCBI Taxonomy" id="90322"/>
    <lineage>
        <taxon>Bacteria</taxon>
        <taxon>Pseudomonadati</taxon>
        <taxon>Pseudomonadota</taxon>
        <taxon>Alphaproteobacteria</taxon>
        <taxon>Sphingomonadales</taxon>
        <taxon>Sphingomonadaceae</taxon>
        <taxon>Sphingomonas</taxon>
    </lineage>
</organism>
<evidence type="ECO:0000256" key="4">
    <source>
        <dbReference type="SAM" id="Phobius"/>
    </source>
</evidence>
<dbReference type="Gene3D" id="1.10.287.950">
    <property type="entry name" value="Methyl-accepting chemotaxis protein"/>
    <property type="match status" value="1"/>
</dbReference>
<evidence type="ECO:0000256" key="3">
    <source>
        <dbReference type="SAM" id="Coils"/>
    </source>
</evidence>
<dbReference type="SUPFAM" id="SSF58104">
    <property type="entry name" value="Methyl-accepting chemotaxis protein (MCP) signaling domain"/>
    <property type="match status" value="1"/>
</dbReference>
<evidence type="ECO:0000259" key="5">
    <source>
        <dbReference type="PROSITE" id="PS50111"/>
    </source>
</evidence>
<reference evidence="6" key="1">
    <citation type="submission" date="2014-12" db="EMBL/GenBank/DDBJ databases">
        <title>Formation of a single polar flagellum by lateral and polar bacterial flagellar gene sets.</title>
        <authorList>
            <person name="Maruyama Y."/>
            <person name="Kobayashi M."/>
            <person name="Murata K."/>
            <person name="Hashimoto W."/>
        </authorList>
    </citation>
    <scope>NUCLEOTIDE SEQUENCE</scope>
    <source>
        <strain evidence="6">A1</strain>
    </source>
</reference>
<keyword evidence="4" id="KW-0812">Transmembrane</keyword>
<dbReference type="InterPro" id="IPR004089">
    <property type="entry name" value="MCPsignal_dom"/>
</dbReference>
<name>A0A0A8K9W5_9SPHN</name>
<dbReference type="EMBL" id="LC016825">
    <property type="protein sequence ID" value="BAQ18894.1"/>
    <property type="molecule type" value="Genomic_DNA"/>
</dbReference>
<dbReference type="Pfam" id="PF00015">
    <property type="entry name" value="MCPsignal"/>
    <property type="match status" value="1"/>
</dbReference>
<feature type="coiled-coil region" evidence="3">
    <location>
        <begin position="274"/>
        <end position="301"/>
    </location>
</feature>
<dbReference type="PROSITE" id="PS50111">
    <property type="entry name" value="CHEMOTAXIS_TRANSDUC_2"/>
    <property type="match status" value="1"/>
</dbReference>
<keyword evidence="4" id="KW-1133">Transmembrane helix</keyword>
<dbReference type="PANTHER" id="PTHR32089">
    <property type="entry name" value="METHYL-ACCEPTING CHEMOTAXIS PROTEIN MCPB"/>
    <property type="match status" value="1"/>
</dbReference>
<feature type="domain" description="Methyl-accepting transducer" evidence="5">
    <location>
        <begin position="96"/>
        <end position="303"/>
    </location>
</feature>
<dbReference type="GO" id="GO:0016020">
    <property type="term" value="C:membrane"/>
    <property type="evidence" value="ECO:0007669"/>
    <property type="project" value="InterPro"/>
</dbReference>
<dbReference type="SMART" id="SM00283">
    <property type="entry name" value="MA"/>
    <property type="match status" value="1"/>
</dbReference>
<sequence>MFVMTSLRARAPALLFGLINLVVVALLTTTWWYGALWGAVMLAALVVLGPRSQSAPPASAAAAIEPEDTPATSPALASLVADVVPLWSGHVGLVQQQIKDAIDSLSQQFASLSERLAAGHERDQADGDALTTIRTAEQGLQEIIATLNQTQEFRVRLMEQISGVAAYADDLRRMADEVANIAKQTNLLALNAAIEAARAGESGRGFAVVADEVRKLSTQSGETGKRIQETVNTVGDAISTALEQSEQFAAQESTAVAQAHDAAQRIVTDFNATATGMHASVERLREERQALESDIAGVLVHLQFQDRVHQVIDHVTHDMDRMTQAAGTLRDDTRAEVPDPIHWRDTLAASYTMLEQRQVHGIQAGGTTAQSSITFF</sequence>
<accession>A0A0A8K9W5</accession>
<keyword evidence="1 2" id="KW-0807">Transducer</keyword>
<feature type="transmembrane region" description="Helical" evidence="4">
    <location>
        <begin position="7"/>
        <end position="25"/>
    </location>
</feature>
<proteinExistence type="predicted"/>
<dbReference type="AlphaFoldDB" id="A0A0A8K9W5"/>
<evidence type="ECO:0000313" key="6">
    <source>
        <dbReference type="EMBL" id="BAQ18894.1"/>
    </source>
</evidence>
<dbReference type="GO" id="GO:0007165">
    <property type="term" value="P:signal transduction"/>
    <property type="evidence" value="ECO:0007669"/>
    <property type="project" value="UniProtKB-KW"/>
</dbReference>
<evidence type="ECO:0000256" key="1">
    <source>
        <dbReference type="ARBA" id="ARBA00023224"/>
    </source>
</evidence>
<dbReference type="PANTHER" id="PTHR32089:SF114">
    <property type="entry name" value="METHYL-ACCEPTING CHEMOTAXIS PROTEIN MCPB"/>
    <property type="match status" value="1"/>
</dbReference>
<gene>
    <name evidence="6" type="primary">mcp</name>
</gene>
<keyword evidence="3" id="KW-0175">Coiled coil</keyword>
<evidence type="ECO:0000256" key="2">
    <source>
        <dbReference type="PROSITE-ProRule" id="PRU00284"/>
    </source>
</evidence>